<proteinExistence type="predicted"/>
<organism evidence="1 2">
    <name type="scientific">Oidiodendron maius (strain Zn)</name>
    <dbReference type="NCBI Taxonomy" id="913774"/>
    <lineage>
        <taxon>Eukaryota</taxon>
        <taxon>Fungi</taxon>
        <taxon>Dikarya</taxon>
        <taxon>Ascomycota</taxon>
        <taxon>Pezizomycotina</taxon>
        <taxon>Leotiomycetes</taxon>
        <taxon>Leotiomycetes incertae sedis</taxon>
        <taxon>Myxotrichaceae</taxon>
        <taxon>Oidiodendron</taxon>
    </lineage>
</organism>
<reference evidence="2" key="2">
    <citation type="submission" date="2015-01" db="EMBL/GenBank/DDBJ databases">
        <title>Evolutionary Origins and Diversification of the Mycorrhizal Mutualists.</title>
        <authorList>
            <consortium name="DOE Joint Genome Institute"/>
            <consortium name="Mycorrhizal Genomics Consortium"/>
            <person name="Kohler A."/>
            <person name="Kuo A."/>
            <person name="Nagy L.G."/>
            <person name="Floudas D."/>
            <person name="Copeland A."/>
            <person name="Barry K.W."/>
            <person name="Cichocki N."/>
            <person name="Veneault-Fourrey C."/>
            <person name="LaButti K."/>
            <person name="Lindquist E.A."/>
            <person name="Lipzen A."/>
            <person name="Lundell T."/>
            <person name="Morin E."/>
            <person name="Murat C."/>
            <person name="Riley R."/>
            <person name="Ohm R."/>
            <person name="Sun H."/>
            <person name="Tunlid A."/>
            <person name="Henrissat B."/>
            <person name="Grigoriev I.V."/>
            <person name="Hibbett D.S."/>
            <person name="Martin F."/>
        </authorList>
    </citation>
    <scope>NUCLEOTIDE SEQUENCE [LARGE SCALE GENOMIC DNA]</scope>
    <source>
        <strain evidence="2">Zn</strain>
    </source>
</reference>
<dbReference type="EMBL" id="KN832884">
    <property type="protein sequence ID" value="KIM96428.1"/>
    <property type="molecule type" value="Genomic_DNA"/>
</dbReference>
<reference evidence="1 2" key="1">
    <citation type="submission" date="2014-04" db="EMBL/GenBank/DDBJ databases">
        <authorList>
            <consortium name="DOE Joint Genome Institute"/>
            <person name="Kuo A."/>
            <person name="Martino E."/>
            <person name="Perotto S."/>
            <person name="Kohler A."/>
            <person name="Nagy L.G."/>
            <person name="Floudas D."/>
            <person name="Copeland A."/>
            <person name="Barry K.W."/>
            <person name="Cichocki N."/>
            <person name="Veneault-Fourrey C."/>
            <person name="LaButti K."/>
            <person name="Lindquist E.A."/>
            <person name="Lipzen A."/>
            <person name="Lundell T."/>
            <person name="Morin E."/>
            <person name="Murat C."/>
            <person name="Sun H."/>
            <person name="Tunlid A."/>
            <person name="Henrissat B."/>
            <person name="Grigoriev I.V."/>
            <person name="Hibbett D.S."/>
            <person name="Martin F."/>
            <person name="Nordberg H.P."/>
            <person name="Cantor M.N."/>
            <person name="Hua S.X."/>
        </authorList>
    </citation>
    <scope>NUCLEOTIDE SEQUENCE [LARGE SCALE GENOMIC DNA]</scope>
    <source>
        <strain evidence="1 2">Zn</strain>
    </source>
</reference>
<gene>
    <name evidence="1" type="ORF">OIDMADRAFT_132172</name>
</gene>
<feature type="non-terminal residue" evidence="1">
    <location>
        <position position="1"/>
    </location>
</feature>
<protein>
    <submittedName>
        <fullName evidence="1">Uncharacterized protein</fullName>
    </submittedName>
</protein>
<dbReference type="HOGENOM" id="CLU_3147251_0_0_1"/>
<keyword evidence="2" id="KW-1185">Reference proteome</keyword>
<sequence length="49" mass="5694">PFTPYFALLGNIISDPQSSECLSDLQLLRGCISYFERMNKIYQHVSKLR</sequence>
<dbReference type="Proteomes" id="UP000054321">
    <property type="component" value="Unassembled WGS sequence"/>
</dbReference>
<dbReference type="AlphaFoldDB" id="A0A0C3CBV9"/>
<evidence type="ECO:0000313" key="1">
    <source>
        <dbReference type="EMBL" id="KIM96428.1"/>
    </source>
</evidence>
<evidence type="ECO:0000313" key="2">
    <source>
        <dbReference type="Proteomes" id="UP000054321"/>
    </source>
</evidence>
<dbReference type="InParanoid" id="A0A0C3CBV9"/>
<dbReference type="OrthoDB" id="4151741at2759"/>
<accession>A0A0C3CBV9</accession>
<name>A0A0C3CBV9_OIDMZ</name>